<dbReference type="InterPro" id="IPR040168">
    <property type="entry name" value="Not2/3/5"/>
</dbReference>
<feature type="compositionally biased region" description="Polar residues" evidence="4">
    <location>
        <begin position="248"/>
        <end position="257"/>
    </location>
</feature>
<evidence type="ECO:0000256" key="5">
    <source>
        <dbReference type="SAM" id="SignalP"/>
    </source>
</evidence>
<evidence type="ECO:0000256" key="4">
    <source>
        <dbReference type="SAM" id="MobiDB-lite"/>
    </source>
</evidence>
<dbReference type="GO" id="GO:0006355">
    <property type="term" value="P:regulation of DNA-templated transcription"/>
    <property type="evidence" value="ECO:0007669"/>
    <property type="project" value="InterPro"/>
</dbReference>
<organism evidence="7 8">
    <name type="scientific">Geodia barretti</name>
    <name type="common">Barrett's horny sponge</name>
    <dbReference type="NCBI Taxonomy" id="519541"/>
    <lineage>
        <taxon>Eukaryota</taxon>
        <taxon>Metazoa</taxon>
        <taxon>Porifera</taxon>
        <taxon>Demospongiae</taxon>
        <taxon>Heteroscleromorpha</taxon>
        <taxon>Tetractinellida</taxon>
        <taxon>Astrophorina</taxon>
        <taxon>Geodiidae</taxon>
        <taxon>Geodia</taxon>
    </lineage>
</organism>
<dbReference type="Gene3D" id="2.30.30.1020">
    <property type="entry name" value="CCR4-NOT complex subunit 2/3/5, C-terminal domain"/>
    <property type="match status" value="1"/>
</dbReference>
<accession>A0AA35R1R2</accession>
<gene>
    <name evidence="7" type="ORF">GBAR_LOCUS3024</name>
</gene>
<keyword evidence="2" id="KW-0805">Transcription regulation</keyword>
<dbReference type="AlphaFoldDB" id="A0AA35R1R2"/>
<dbReference type="Pfam" id="PF04153">
    <property type="entry name" value="NOT2_3_5_C"/>
    <property type="match status" value="1"/>
</dbReference>
<feature type="compositionally biased region" description="Polar residues" evidence="4">
    <location>
        <begin position="183"/>
        <end position="193"/>
    </location>
</feature>
<dbReference type="Proteomes" id="UP001174909">
    <property type="component" value="Unassembled WGS sequence"/>
</dbReference>
<evidence type="ECO:0000256" key="3">
    <source>
        <dbReference type="ARBA" id="ARBA00023163"/>
    </source>
</evidence>
<feature type="region of interest" description="Disordered" evidence="4">
    <location>
        <begin position="165"/>
        <end position="261"/>
    </location>
</feature>
<dbReference type="PANTHER" id="PTHR23326">
    <property type="entry name" value="CCR4 NOT-RELATED"/>
    <property type="match status" value="1"/>
</dbReference>
<dbReference type="GO" id="GO:0030015">
    <property type="term" value="C:CCR4-NOT core complex"/>
    <property type="evidence" value="ECO:0007669"/>
    <property type="project" value="InterPro"/>
</dbReference>
<feature type="domain" description="NOT2/NOT3/NOT5 C-terminal" evidence="6">
    <location>
        <begin position="308"/>
        <end position="433"/>
    </location>
</feature>
<proteinExistence type="inferred from homology"/>
<evidence type="ECO:0000256" key="1">
    <source>
        <dbReference type="ARBA" id="ARBA00007682"/>
    </source>
</evidence>
<keyword evidence="8" id="KW-1185">Reference proteome</keyword>
<evidence type="ECO:0000259" key="6">
    <source>
        <dbReference type="Pfam" id="PF04153"/>
    </source>
</evidence>
<comment type="similarity">
    <text evidence="1">Belongs to the CNOT2/3/5 family.</text>
</comment>
<comment type="caution">
    <text evidence="7">The sequence shown here is derived from an EMBL/GenBank/DDBJ whole genome shotgun (WGS) entry which is preliminary data.</text>
</comment>
<dbReference type="InterPro" id="IPR038635">
    <property type="entry name" value="CCR4-NOT_su2/3/5_C_sf"/>
</dbReference>
<dbReference type="GO" id="GO:2000036">
    <property type="term" value="P:regulation of stem cell population maintenance"/>
    <property type="evidence" value="ECO:0007669"/>
    <property type="project" value="UniProtKB-ARBA"/>
</dbReference>
<sequence>MDSPFIQTRLAEFLLLLSLWSVYDGTGSSLWRNGVRGNLAGGPLTPPNRGGVIPMGMTRSGLMGAPGQAMGGAKSSRPSTLSSAIGSALPIGAYGGLGRSGQGMMSPMSGYGSLIEAAGQGFDPAEFPILSLGGRGRHEGFGMLGAAGISARPPFPMGGQLAKAPENAPGFQMHSEDFPALPGTTTAAKTTESVEGVSDSTKTTVTSSAASLPETRSNLNYDPASSGQKDRQGPATTPIGPPPKSNQRKSNQPTTVSIPPRMVQDQFGMMGLLTFIRGAETDPNLVALALGSDLTTLGLNLNSPESLYNTFVSPWADGPCRPQDIDYNVPQEYLIHPYVRDKLANIRVGRYGEDLLFYLYYSNGGDVMQIVAANELHARDWRYHKEEKIWITRAPGMRPVKQEQTFEEGTYCYFDVNLWRKATRDFRVEYDKLEDRPPLPTSLHALATGGLAAAVS</sequence>
<evidence type="ECO:0000313" key="8">
    <source>
        <dbReference type="Proteomes" id="UP001174909"/>
    </source>
</evidence>
<dbReference type="EMBL" id="CASHTH010000417">
    <property type="protein sequence ID" value="CAI8000782.1"/>
    <property type="molecule type" value="Genomic_DNA"/>
</dbReference>
<feature type="compositionally biased region" description="Polar residues" evidence="4">
    <location>
        <begin position="214"/>
        <end position="227"/>
    </location>
</feature>
<feature type="signal peptide" evidence="5">
    <location>
        <begin position="1"/>
        <end position="25"/>
    </location>
</feature>
<name>A0AA35R1R2_GEOBA</name>
<feature type="compositionally biased region" description="Low complexity" evidence="4">
    <location>
        <begin position="197"/>
        <end position="211"/>
    </location>
</feature>
<feature type="chain" id="PRO_5041446151" evidence="5">
    <location>
        <begin position="26"/>
        <end position="456"/>
    </location>
</feature>
<dbReference type="FunFam" id="2.30.30.1020:FF:000005">
    <property type="entry name" value="Regena, isoform C"/>
    <property type="match status" value="1"/>
</dbReference>
<keyword evidence="5" id="KW-0732">Signal</keyword>
<keyword evidence="3" id="KW-0804">Transcription</keyword>
<dbReference type="InterPro" id="IPR007282">
    <property type="entry name" value="NOT2/3/5_C"/>
</dbReference>
<evidence type="ECO:0000256" key="2">
    <source>
        <dbReference type="ARBA" id="ARBA00023015"/>
    </source>
</evidence>
<protein>
    <submittedName>
        <fullName evidence="7">CCR4-NOT transcription complex subunit 2</fullName>
    </submittedName>
</protein>
<reference evidence="7" key="1">
    <citation type="submission" date="2023-03" db="EMBL/GenBank/DDBJ databases">
        <authorList>
            <person name="Steffen K."/>
            <person name="Cardenas P."/>
        </authorList>
    </citation>
    <scope>NUCLEOTIDE SEQUENCE</scope>
</reference>
<evidence type="ECO:0000313" key="7">
    <source>
        <dbReference type="EMBL" id="CAI8000782.1"/>
    </source>
</evidence>